<feature type="compositionally biased region" description="Low complexity" evidence="1">
    <location>
        <begin position="10"/>
        <end position="21"/>
    </location>
</feature>
<sequence>MTETSGMITSFCSFSSSSSFSEGRRHPVLLEIKLRGVDRPGGGVPAAAIASRARLPVSHGPRHLMAEPLVPDTVGKNNRLCLSKMSYATTFDIETLPCTCVGLIPDVL</sequence>
<protein>
    <submittedName>
        <fullName evidence="2">Uncharacterized protein</fullName>
    </submittedName>
</protein>
<dbReference type="Proteomes" id="UP000324222">
    <property type="component" value="Unassembled WGS sequence"/>
</dbReference>
<keyword evidence="3" id="KW-1185">Reference proteome</keyword>
<proteinExistence type="predicted"/>
<organism evidence="2 3">
    <name type="scientific">Portunus trituberculatus</name>
    <name type="common">Swimming crab</name>
    <name type="synonym">Neptunus trituberculatus</name>
    <dbReference type="NCBI Taxonomy" id="210409"/>
    <lineage>
        <taxon>Eukaryota</taxon>
        <taxon>Metazoa</taxon>
        <taxon>Ecdysozoa</taxon>
        <taxon>Arthropoda</taxon>
        <taxon>Crustacea</taxon>
        <taxon>Multicrustacea</taxon>
        <taxon>Malacostraca</taxon>
        <taxon>Eumalacostraca</taxon>
        <taxon>Eucarida</taxon>
        <taxon>Decapoda</taxon>
        <taxon>Pleocyemata</taxon>
        <taxon>Brachyura</taxon>
        <taxon>Eubrachyura</taxon>
        <taxon>Portunoidea</taxon>
        <taxon>Portunidae</taxon>
        <taxon>Portuninae</taxon>
        <taxon>Portunus</taxon>
    </lineage>
</organism>
<evidence type="ECO:0000313" key="3">
    <source>
        <dbReference type="Proteomes" id="UP000324222"/>
    </source>
</evidence>
<dbReference type="EMBL" id="VSRR010001077">
    <property type="protein sequence ID" value="MPC22343.1"/>
    <property type="molecule type" value="Genomic_DNA"/>
</dbReference>
<evidence type="ECO:0000256" key="1">
    <source>
        <dbReference type="SAM" id="MobiDB-lite"/>
    </source>
</evidence>
<evidence type="ECO:0000313" key="2">
    <source>
        <dbReference type="EMBL" id="MPC22343.1"/>
    </source>
</evidence>
<gene>
    <name evidence="2" type="ORF">E2C01_015355</name>
</gene>
<accession>A0A5B7DMR8</accession>
<name>A0A5B7DMR8_PORTR</name>
<dbReference type="AlphaFoldDB" id="A0A5B7DMR8"/>
<comment type="caution">
    <text evidence="2">The sequence shown here is derived from an EMBL/GenBank/DDBJ whole genome shotgun (WGS) entry which is preliminary data.</text>
</comment>
<reference evidence="2 3" key="1">
    <citation type="submission" date="2019-05" db="EMBL/GenBank/DDBJ databases">
        <title>Another draft genome of Portunus trituberculatus and its Hox gene families provides insights of decapod evolution.</title>
        <authorList>
            <person name="Jeong J.-H."/>
            <person name="Song I."/>
            <person name="Kim S."/>
            <person name="Choi T."/>
            <person name="Kim D."/>
            <person name="Ryu S."/>
            <person name="Kim W."/>
        </authorList>
    </citation>
    <scope>NUCLEOTIDE SEQUENCE [LARGE SCALE GENOMIC DNA]</scope>
    <source>
        <tissue evidence="2">Muscle</tissue>
    </source>
</reference>
<feature type="region of interest" description="Disordered" evidence="1">
    <location>
        <begin position="1"/>
        <end position="23"/>
    </location>
</feature>